<comment type="cofactor">
    <cofactor evidence="1">
        <name>Mg(2+)</name>
        <dbReference type="ChEBI" id="CHEBI:18420"/>
    </cofactor>
</comment>
<evidence type="ECO:0000256" key="5">
    <source>
        <dbReference type="ARBA" id="ARBA00022759"/>
    </source>
</evidence>
<reference evidence="14" key="2">
    <citation type="journal article" date="2016" name="Nat. Commun.">
        <title>The channel catfish genome sequence provides insights into the evolution of scale formation in teleosts.</title>
        <authorList>
            <person name="Liu Z."/>
            <person name="Liu S."/>
            <person name="Yao J."/>
            <person name="Bao L."/>
            <person name="Zhang J."/>
            <person name="Li Y."/>
            <person name="Jiang C."/>
            <person name="Sun L."/>
            <person name="Wang R."/>
            <person name="Zhang Y."/>
            <person name="Zhou T."/>
            <person name="Zeng Q."/>
            <person name="Fu Q."/>
            <person name="Gao S."/>
            <person name="Li N."/>
            <person name="Koren S."/>
            <person name="Jiang Y."/>
            <person name="Zimin A."/>
            <person name="Xu P."/>
            <person name="Phillippy A.M."/>
            <person name="Geng X."/>
            <person name="Song L."/>
            <person name="Sun F."/>
            <person name="Li C."/>
            <person name="Wang X."/>
            <person name="Chen A."/>
            <person name="Jin Y."/>
            <person name="Yuan Z."/>
            <person name="Yang Y."/>
            <person name="Tan S."/>
            <person name="Peatman E."/>
            <person name="Lu J."/>
            <person name="Qin Z."/>
            <person name="Dunham R."/>
            <person name="Li Z."/>
            <person name="Sonstegard T."/>
            <person name="Feng J."/>
            <person name="Danzmann R.G."/>
            <person name="Schroeder S."/>
            <person name="Scheffler B."/>
            <person name="Duke M.V."/>
            <person name="Ballard L."/>
            <person name="Kucuktas H."/>
            <person name="Kaltenboeck L."/>
            <person name="Liu H."/>
            <person name="Armbruster J."/>
            <person name="Xie Y."/>
            <person name="Kirby M.L."/>
            <person name="Tian Y."/>
            <person name="Flanagan M.E."/>
            <person name="Mu W."/>
            <person name="Waldbieser G.C."/>
        </authorList>
    </citation>
    <scope>NUCLEOTIDE SEQUENCE [LARGE SCALE GENOMIC DNA]</scope>
    <source>
        <strain evidence="14">SDA103</strain>
    </source>
</reference>
<evidence type="ECO:0000256" key="6">
    <source>
        <dbReference type="ARBA" id="ARBA00022771"/>
    </source>
</evidence>
<dbReference type="CDD" id="cd18729">
    <property type="entry name" value="PIN_Zc3h12-like"/>
    <property type="match status" value="1"/>
</dbReference>
<evidence type="ECO:0000313" key="15">
    <source>
        <dbReference type="RefSeq" id="XP_017331858.1"/>
    </source>
</evidence>
<evidence type="ECO:0000256" key="9">
    <source>
        <dbReference type="ARBA" id="ARBA00022842"/>
    </source>
</evidence>
<dbReference type="Pfam" id="PF18561">
    <property type="entry name" value="Regnase_1_C"/>
    <property type="match status" value="1"/>
</dbReference>
<dbReference type="Pfam" id="PF18039">
    <property type="entry name" value="UBA_6"/>
    <property type="match status" value="1"/>
</dbReference>
<dbReference type="OrthoDB" id="392925at2759"/>
<dbReference type="PANTHER" id="PTHR12876:SF10">
    <property type="entry name" value="ENDORIBONUCLEASE ZC3H12A"/>
    <property type="match status" value="1"/>
</dbReference>
<comment type="similarity">
    <text evidence="2">Belongs to the ZC3H12 family.</text>
</comment>
<name>W5U7U3_ICTPU</name>
<sequence>MQPACQHGTSELQLKVDFFRKLGYSPQEVQSVLLKLGLDTDTNAVLGELVRSGARESPTTSQESDDGSSGFSHHGGGGSRSKDLQKDIQCSPAVDEIDSDLKPIVIDGSNVAMSHGNKEVFSCRGIELAVNYFLERGHRNITVFVPSWRKEQPRPDVLISDQHILAELERRKIVVFTPSRRVGGKRVVCYDDRFIVKLAYDLDGIIVSNDTYRDLQSERLEWKRCIEERLLMYSFVNDKFMPPDDPLGRHGPNLDNFLRKKPLLPDTKRQHCPYGKKCTYGIKCKFYHPERTSQSQRSLADELRDNARLSSSVHCCSKESRRSGASLRGPCHTESGFSSYFPSLEQELEYKLSLESAVCVTRNQLSESMQHYWDDVPTKYQACKPASHTPLDWHSLYSTYLTNPSSSSDSGLGSYESQFSEASQGHDDSCRISSRHNNRFYEQQDAPFVCTCSSESVVQPSIHQYPHSHHPPNGFDYGALQFRRPSSNRAYSLPNYMQPNELHHSQPKAGPDTVWLPQTRTAFSLPNPRHAIGPHRPADIYGSSQGVLSLNTVPFEAEREETRKKLHAIFNPHLVDKVMGMFPKLKDAQQLAAEILKLKSKGELF</sequence>
<dbReference type="EMBL" id="JT407063">
    <property type="protein sequence ID" value="AHH37845.1"/>
    <property type="molecule type" value="mRNA"/>
</dbReference>
<protein>
    <submittedName>
        <fullName evidence="13 15">Ribonuclease ZC3H12A</fullName>
    </submittedName>
</protein>
<evidence type="ECO:0000313" key="16">
    <source>
        <dbReference type="RefSeq" id="XP_017331868.1"/>
    </source>
</evidence>
<evidence type="ECO:0000256" key="2">
    <source>
        <dbReference type="ARBA" id="ARBA00010922"/>
    </source>
</evidence>
<dbReference type="Proteomes" id="UP000221080">
    <property type="component" value="Chromosome 1"/>
</dbReference>
<dbReference type="GO" id="GO:0016787">
    <property type="term" value="F:hydrolase activity"/>
    <property type="evidence" value="ECO:0007669"/>
    <property type="project" value="UniProtKB-KW"/>
</dbReference>
<proteinExistence type="evidence at transcript level"/>
<dbReference type="RefSeq" id="XP_017331868.1">
    <property type="nucleotide sequence ID" value="XM_017476379.3"/>
</dbReference>
<dbReference type="GO" id="GO:0004521">
    <property type="term" value="F:RNA endonuclease activity"/>
    <property type="evidence" value="ECO:0007669"/>
    <property type="project" value="TreeGrafter"/>
</dbReference>
<dbReference type="Gene3D" id="3.40.50.11980">
    <property type="match status" value="1"/>
</dbReference>
<feature type="region of interest" description="Disordered" evidence="11">
    <location>
        <begin position="406"/>
        <end position="430"/>
    </location>
</feature>
<dbReference type="GeneID" id="108270067"/>
<gene>
    <name evidence="13" type="primary">Zc3h12a</name>
    <name evidence="15 16" type="synonym">LOC108270067</name>
</gene>
<dbReference type="STRING" id="7998.ENSIPUP00000022356"/>
<dbReference type="InterPro" id="IPR040757">
    <property type="entry name" value="Regnase_1/ZC3H12_C"/>
</dbReference>
<evidence type="ECO:0000256" key="1">
    <source>
        <dbReference type="ARBA" id="ARBA00001946"/>
    </source>
</evidence>
<dbReference type="KEGG" id="ipu:108270067"/>
<evidence type="ECO:0000256" key="8">
    <source>
        <dbReference type="ARBA" id="ARBA00022833"/>
    </source>
</evidence>
<dbReference type="PROSITE" id="PS50103">
    <property type="entry name" value="ZF_C3H1"/>
    <property type="match status" value="1"/>
</dbReference>
<dbReference type="InterPro" id="IPR021869">
    <property type="entry name" value="RNase_Zc3h12_NYN"/>
</dbReference>
<keyword evidence="3" id="KW-0540">Nuclease</keyword>
<evidence type="ECO:0000259" key="12">
    <source>
        <dbReference type="PROSITE" id="PS50103"/>
    </source>
</evidence>
<organism evidence="13">
    <name type="scientific">Ictalurus punctatus</name>
    <name type="common">Channel catfish</name>
    <name type="synonym">Silurus punctatus</name>
    <dbReference type="NCBI Taxonomy" id="7998"/>
    <lineage>
        <taxon>Eukaryota</taxon>
        <taxon>Metazoa</taxon>
        <taxon>Chordata</taxon>
        <taxon>Craniata</taxon>
        <taxon>Vertebrata</taxon>
        <taxon>Euteleostomi</taxon>
        <taxon>Actinopterygii</taxon>
        <taxon>Neopterygii</taxon>
        <taxon>Teleostei</taxon>
        <taxon>Ostariophysi</taxon>
        <taxon>Siluriformes</taxon>
        <taxon>Ictaluridae</taxon>
        <taxon>Ictalurus</taxon>
    </lineage>
</organism>
<reference evidence="13" key="1">
    <citation type="journal article" date="2012" name="BMC Genomics">
        <title>Efficient assembly and annotation of the transcriptome of catfish by RNA-Seq analysis of a doubled haploid homozygote.</title>
        <authorList>
            <person name="Liu S."/>
            <person name="Zhang Y."/>
            <person name="Zhou Z."/>
            <person name="Waldbieser G."/>
            <person name="Sun F."/>
            <person name="Lu J."/>
            <person name="Zhang J."/>
            <person name="Jiang Y."/>
            <person name="Zhang H."/>
            <person name="Wang X."/>
            <person name="Rajendran K.V."/>
            <person name="Khoo L."/>
            <person name="Kucuktas H."/>
            <person name="Peatman E."/>
            <person name="Liu Z."/>
        </authorList>
    </citation>
    <scope>NUCLEOTIDE SEQUENCE</scope>
    <source>
        <tissue evidence="13">Mixed</tissue>
    </source>
</reference>
<dbReference type="InterPro" id="IPR040546">
    <property type="entry name" value="Rege-1_UBA-like"/>
</dbReference>
<keyword evidence="9" id="KW-0460">Magnesium</keyword>
<keyword evidence="4 10" id="KW-0479">Metal-binding</keyword>
<dbReference type="InterPro" id="IPR000571">
    <property type="entry name" value="Znf_CCCH"/>
</dbReference>
<evidence type="ECO:0000256" key="4">
    <source>
        <dbReference type="ARBA" id="ARBA00022723"/>
    </source>
</evidence>
<dbReference type="RefSeq" id="XP_017331858.1">
    <property type="nucleotide sequence ID" value="XM_017476369.3"/>
</dbReference>
<dbReference type="GO" id="GO:0003729">
    <property type="term" value="F:mRNA binding"/>
    <property type="evidence" value="ECO:0007669"/>
    <property type="project" value="TreeGrafter"/>
</dbReference>
<evidence type="ECO:0000256" key="7">
    <source>
        <dbReference type="ARBA" id="ARBA00022801"/>
    </source>
</evidence>
<keyword evidence="7" id="KW-0378">Hydrolase</keyword>
<feature type="domain" description="C3H1-type" evidence="12">
    <location>
        <begin position="266"/>
        <end position="291"/>
    </location>
</feature>
<dbReference type="GO" id="GO:0061158">
    <property type="term" value="P:3'-UTR-mediated mRNA destabilization"/>
    <property type="evidence" value="ECO:0007669"/>
    <property type="project" value="TreeGrafter"/>
</dbReference>
<evidence type="ECO:0000313" key="13">
    <source>
        <dbReference type="EMBL" id="AHH37845.1"/>
    </source>
</evidence>
<keyword evidence="8 10" id="KW-0862">Zinc</keyword>
<feature type="region of interest" description="Disordered" evidence="11">
    <location>
        <begin position="50"/>
        <end position="85"/>
    </location>
</feature>
<feature type="compositionally biased region" description="Low complexity" evidence="11">
    <location>
        <begin position="406"/>
        <end position="417"/>
    </location>
</feature>
<dbReference type="FunFam" id="3.40.50.11980:FF:000001">
    <property type="entry name" value="ZC3H12A isoform 1"/>
    <property type="match status" value="1"/>
</dbReference>
<dbReference type="GO" id="GO:0005634">
    <property type="term" value="C:nucleus"/>
    <property type="evidence" value="ECO:0007669"/>
    <property type="project" value="TreeGrafter"/>
</dbReference>
<dbReference type="GO" id="GO:0036464">
    <property type="term" value="C:cytoplasmic ribonucleoprotein granule"/>
    <property type="evidence" value="ECO:0007669"/>
    <property type="project" value="TreeGrafter"/>
</dbReference>
<keyword evidence="5" id="KW-0255">Endonuclease</keyword>
<dbReference type="GeneTree" id="ENSGT00940000155107"/>
<dbReference type="AlphaFoldDB" id="W5U7U3"/>
<dbReference type="OMA" id="PCPSSHM"/>
<keyword evidence="14" id="KW-1185">Reference proteome</keyword>
<keyword evidence="6 10" id="KW-0863">Zinc-finger</keyword>
<dbReference type="Pfam" id="PF11977">
    <property type="entry name" value="RNase_Zc3h12a"/>
    <property type="match status" value="1"/>
</dbReference>
<dbReference type="PANTHER" id="PTHR12876">
    <property type="entry name" value="N4BP1-RELATED"/>
    <property type="match status" value="1"/>
</dbReference>
<evidence type="ECO:0000313" key="14">
    <source>
        <dbReference type="Proteomes" id="UP000221080"/>
    </source>
</evidence>
<evidence type="ECO:0000256" key="3">
    <source>
        <dbReference type="ARBA" id="ARBA00022722"/>
    </source>
</evidence>
<dbReference type="InterPro" id="IPR051101">
    <property type="entry name" value="ZC3H12/N4BP1_RNase_Reg"/>
</dbReference>
<reference evidence="15 16" key="3">
    <citation type="submission" date="2025-04" db="UniProtKB">
        <authorList>
            <consortium name="RefSeq"/>
        </authorList>
    </citation>
    <scope>IDENTIFICATION</scope>
    <source>
        <tissue evidence="15 16">Blood</tissue>
    </source>
</reference>
<feature type="zinc finger region" description="C3H1-type" evidence="10">
    <location>
        <begin position="266"/>
        <end position="291"/>
    </location>
</feature>
<dbReference type="GO" id="GO:0008270">
    <property type="term" value="F:zinc ion binding"/>
    <property type="evidence" value="ECO:0007669"/>
    <property type="project" value="UniProtKB-KW"/>
</dbReference>
<evidence type="ECO:0000256" key="10">
    <source>
        <dbReference type="PROSITE-ProRule" id="PRU00723"/>
    </source>
</evidence>
<dbReference type="CTD" id="798235"/>
<evidence type="ECO:0000256" key="11">
    <source>
        <dbReference type="SAM" id="MobiDB-lite"/>
    </source>
</evidence>
<accession>W5U7U3</accession>